<organism evidence="2">
    <name type="scientific">Camponotus floridanus</name>
    <name type="common">Florida carpenter ant</name>
    <dbReference type="NCBI Taxonomy" id="104421"/>
    <lineage>
        <taxon>Eukaryota</taxon>
        <taxon>Metazoa</taxon>
        <taxon>Ecdysozoa</taxon>
        <taxon>Arthropoda</taxon>
        <taxon>Hexapoda</taxon>
        <taxon>Insecta</taxon>
        <taxon>Pterygota</taxon>
        <taxon>Neoptera</taxon>
        <taxon>Endopterygota</taxon>
        <taxon>Hymenoptera</taxon>
        <taxon>Apocrita</taxon>
        <taxon>Aculeata</taxon>
        <taxon>Formicoidea</taxon>
        <taxon>Formicidae</taxon>
        <taxon>Formicinae</taxon>
        <taxon>Camponotus</taxon>
    </lineage>
</organism>
<proteinExistence type="predicted"/>
<evidence type="ECO:0000313" key="1">
    <source>
        <dbReference type="EMBL" id="EFN69744.1"/>
    </source>
</evidence>
<gene>
    <name evidence="1" type="ORF">EAG_12990</name>
</gene>
<dbReference type="AlphaFoldDB" id="E2A9X6"/>
<dbReference type="EMBL" id="GL437987">
    <property type="protein sequence ID" value="EFN69744.1"/>
    <property type="molecule type" value="Genomic_DNA"/>
</dbReference>
<protein>
    <submittedName>
        <fullName evidence="1">Uncharacterized protein</fullName>
    </submittedName>
</protein>
<dbReference type="InParanoid" id="E2A9X6"/>
<keyword evidence="2" id="KW-1185">Reference proteome</keyword>
<dbReference type="Proteomes" id="UP000000311">
    <property type="component" value="Unassembled WGS sequence"/>
</dbReference>
<accession>E2A9X6</accession>
<reference evidence="1 2" key="1">
    <citation type="journal article" date="2010" name="Science">
        <title>Genomic comparison of the ants Camponotus floridanus and Harpegnathos saltator.</title>
        <authorList>
            <person name="Bonasio R."/>
            <person name="Zhang G."/>
            <person name="Ye C."/>
            <person name="Mutti N.S."/>
            <person name="Fang X."/>
            <person name="Qin N."/>
            <person name="Donahue G."/>
            <person name="Yang P."/>
            <person name="Li Q."/>
            <person name="Li C."/>
            <person name="Zhang P."/>
            <person name="Huang Z."/>
            <person name="Berger S.L."/>
            <person name="Reinberg D."/>
            <person name="Wang J."/>
            <person name="Liebig J."/>
        </authorList>
    </citation>
    <scope>NUCLEOTIDE SEQUENCE [LARGE SCALE GENOMIC DNA]</scope>
    <source>
        <strain evidence="2">C129</strain>
    </source>
</reference>
<name>E2A9X6_CAMFO</name>
<evidence type="ECO:0000313" key="2">
    <source>
        <dbReference type="Proteomes" id="UP000000311"/>
    </source>
</evidence>
<sequence length="56" mass="5971">MTLNERGLSLASGLRSTSAIAAKPAVKRGHPHDGEDVAEYTKDSFYPTAALIIGRE</sequence>